<dbReference type="UniPathway" id="UPA00705"/>
<dbReference type="SUPFAM" id="SSF81427">
    <property type="entry name" value="Mitochondrial cytochrome c oxidase subunit VIIc (aka VIIIa)"/>
    <property type="match status" value="1"/>
</dbReference>
<comment type="function">
    <text evidence="10">Component of the cytochrome c oxidase, the last enzyme in the mitochondrial electron transport chain which drives oxidative phosphorylation. The respiratory chain contains 3 multisubunit complexes succinate dehydrogenase (complex II, CII), ubiquinol-cytochrome c oxidoreductase (cytochrome b-c1 complex, complex III, CIII) and cytochrome c oxidase (complex IV, CIV), that cooperate to transfer electrons derived from NADH and succinate to molecular oxygen, creating an electrochemical gradient over the inner membrane that drives transmembrane transport and the ATP synthase. Cytochrome c oxidase is the component of the respiratory chain that catalyzes the reduction of oxygen to water. Electrons originating from reduced cytochrome c in the intermembrane space (IMS) are transferred via the dinuclear copper A center (CU(A)) of subunit 2 and heme A of subunit 1 to the active site in subunit 1, a binuclear center (BNC) formed by heme A3 and copper B (CU(B)). The BNC reduces molecular oxygen to 2 water molecules using 4 electrons from cytochrome c in the IMS and 4 protons from the mitochondrial matrix.</text>
</comment>
<dbReference type="Pfam" id="PF02935">
    <property type="entry name" value="COX7C"/>
    <property type="match status" value="1"/>
</dbReference>
<dbReference type="PANTHER" id="PTHR13313">
    <property type="entry name" value="CYTOCHROME C OXIDASE SUBUNIT VIIC"/>
    <property type="match status" value="1"/>
</dbReference>
<name>A0A165H2V1_9BASI</name>
<keyword evidence="8 10" id="KW-0496">Mitochondrion</keyword>
<reference evidence="11 12" key="1">
    <citation type="journal article" date="2016" name="Mol. Biol. Evol.">
        <title>Comparative Genomics of Early-Diverging Mushroom-Forming Fungi Provides Insights into the Origins of Lignocellulose Decay Capabilities.</title>
        <authorList>
            <person name="Nagy L.G."/>
            <person name="Riley R."/>
            <person name="Tritt A."/>
            <person name="Adam C."/>
            <person name="Daum C."/>
            <person name="Floudas D."/>
            <person name="Sun H."/>
            <person name="Yadav J.S."/>
            <person name="Pangilinan J."/>
            <person name="Larsson K.H."/>
            <person name="Matsuura K."/>
            <person name="Barry K."/>
            <person name="Labutti K."/>
            <person name="Kuo R."/>
            <person name="Ohm R.A."/>
            <person name="Bhattacharya S.S."/>
            <person name="Shirouzu T."/>
            <person name="Yoshinaga Y."/>
            <person name="Martin F.M."/>
            <person name="Grigoriev I.V."/>
            <person name="Hibbett D.S."/>
        </authorList>
    </citation>
    <scope>NUCLEOTIDE SEQUENCE [LARGE SCALE GENOMIC DNA]</scope>
    <source>
        <strain evidence="11 12">HHB12733</strain>
    </source>
</reference>
<evidence type="ECO:0000256" key="10">
    <source>
        <dbReference type="RuleBase" id="RU368123"/>
    </source>
</evidence>
<dbReference type="PANTHER" id="PTHR13313:SF0">
    <property type="entry name" value="CYTOCHROME C OXIDASE SUBUNIT 7C, MITOCHONDRIAL"/>
    <property type="match status" value="1"/>
</dbReference>
<dbReference type="InParanoid" id="A0A165H2V1"/>
<evidence type="ECO:0000256" key="4">
    <source>
        <dbReference type="ARBA" id="ARBA00022692"/>
    </source>
</evidence>
<dbReference type="EMBL" id="KV423947">
    <property type="protein sequence ID" value="KZT58797.1"/>
    <property type="molecule type" value="Genomic_DNA"/>
</dbReference>
<evidence type="ECO:0000313" key="11">
    <source>
        <dbReference type="EMBL" id="KZT58797.1"/>
    </source>
</evidence>
<comment type="subcellular location">
    <subcellularLocation>
        <location evidence="1 10">Mitochondrion inner membrane</location>
        <topology evidence="1 10">Single-pass membrane protein</topology>
    </subcellularLocation>
</comment>
<dbReference type="GO" id="GO:0006123">
    <property type="term" value="P:mitochondrial electron transport, cytochrome c to oxygen"/>
    <property type="evidence" value="ECO:0007669"/>
    <property type="project" value="UniProtKB-UniRule"/>
</dbReference>
<evidence type="ECO:0000256" key="6">
    <source>
        <dbReference type="ARBA" id="ARBA00022946"/>
    </source>
</evidence>
<proteinExistence type="inferred from homology"/>
<dbReference type="InterPro" id="IPR004202">
    <property type="entry name" value="COX7C/Cox8"/>
</dbReference>
<keyword evidence="12" id="KW-1185">Reference proteome</keyword>
<dbReference type="InterPro" id="IPR036636">
    <property type="entry name" value="COX7C/Cox8_sf"/>
</dbReference>
<keyword evidence="4 10" id="KW-0812">Transmembrane</keyword>
<dbReference type="OrthoDB" id="9974841at2759"/>
<comment type="pathway">
    <text evidence="2 10">Energy metabolism; oxidative phosphorylation.</text>
</comment>
<gene>
    <name evidence="11" type="ORF">CALCODRAFT_516553</name>
</gene>
<accession>A0A165H2V1</accession>
<keyword evidence="5 10" id="KW-0999">Mitochondrion inner membrane</keyword>
<feature type="transmembrane region" description="Helical" evidence="10">
    <location>
        <begin position="49"/>
        <end position="68"/>
    </location>
</feature>
<dbReference type="GO" id="GO:0045277">
    <property type="term" value="C:respiratory chain complex IV"/>
    <property type="evidence" value="ECO:0007669"/>
    <property type="project" value="UniProtKB-UniRule"/>
</dbReference>
<dbReference type="Gene3D" id="4.10.49.10">
    <property type="entry name" value="Cytochrome c oxidase subunit VIIc"/>
    <property type="match status" value="1"/>
</dbReference>
<protein>
    <recommendedName>
        <fullName evidence="10">Cytochrome c oxidase subunit 8, mitochondrial</fullName>
    </recommendedName>
    <alternativeName>
        <fullName evidence="10">Cytochrome c oxidase polypeptide VIII</fullName>
    </alternativeName>
</protein>
<evidence type="ECO:0000256" key="8">
    <source>
        <dbReference type="ARBA" id="ARBA00023128"/>
    </source>
</evidence>
<organism evidence="11 12">
    <name type="scientific">Calocera cornea HHB12733</name>
    <dbReference type="NCBI Taxonomy" id="1353952"/>
    <lineage>
        <taxon>Eukaryota</taxon>
        <taxon>Fungi</taxon>
        <taxon>Dikarya</taxon>
        <taxon>Basidiomycota</taxon>
        <taxon>Agaricomycotina</taxon>
        <taxon>Dacrymycetes</taxon>
        <taxon>Dacrymycetales</taxon>
        <taxon>Dacrymycetaceae</taxon>
        <taxon>Calocera</taxon>
    </lineage>
</organism>
<evidence type="ECO:0000256" key="5">
    <source>
        <dbReference type="ARBA" id="ARBA00022792"/>
    </source>
</evidence>
<evidence type="ECO:0000256" key="7">
    <source>
        <dbReference type="ARBA" id="ARBA00022989"/>
    </source>
</evidence>
<dbReference type="Proteomes" id="UP000076842">
    <property type="component" value="Unassembled WGS sequence"/>
</dbReference>
<evidence type="ECO:0000313" key="12">
    <source>
        <dbReference type="Proteomes" id="UP000076842"/>
    </source>
</evidence>
<dbReference type="STRING" id="1353952.A0A165H2V1"/>
<dbReference type="AlphaFoldDB" id="A0A165H2V1"/>
<evidence type="ECO:0000256" key="3">
    <source>
        <dbReference type="ARBA" id="ARBA00010514"/>
    </source>
</evidence>
<keyword evidence="7 10" id="KW-1133">Transmembrane helix</keyword>
<evidence type="ECO:0000256" key="1">
    <source>
        <dbReference type="ARBA" id="ARBA00004434"/>
    </source>
</evidence>
<dbReference type="GO" id="GO:0005743">
    <property type="term" value="C:mitochondrial inner membrane"/>
    <property type="evidence" value="ECO:0007669"/>
    <property type="project" value="UniProtKB-SubCell"/>
</dbReference>
<evidence type="ECO:0000256" key="9">
    <source>
        <dbReference type="ARBA" id="ARBA00023136"/>
    </source>
</evidence>
<sequence length="77" mass="8458">MLARAAIRPVASRALARPVIQARGVHFENTVYNNMPFDYRNKTTFAIKLIAYLGTGFALPFIAAWYQLRKSAGAGAA</sequence>
<comment type="similarity">
    <text evidence="3 10">Belongs to the cytochrome c oxidase VIIc family.</text>
</comment>
<comment type="subunit">
    <text evidence="10">Component of the cytochrome c oxidase (complex IV, CIV), a multisubunit enzyme composed of a catalytic core of 3 subunits and several supernumerary subunits. The complex exists as a monomer or a dimer and forms supercomplexes (SCs) in the inner mitochondrial membrane with ubiquinol-cytochrome c oxidoreductase (cytochrome b-c1 complex, complex III, CIII).</text>
</comment>
<keyword evidence="9 10" id="KW-0472">Membrane</keyword>
<evidence type="ECO:0000256" key="2">
    <source>
        <dbReference type="ARBA" id="ARBA00004673"/>
    </source>
</evidence>
<keyword evidence="6 10" id="KW-0809">Transit peptide</keyword>